<keyword evidence="2" id="KW-1185">Reference proteome</keyword>
<gene>
    <name evidence="1" type="ORF">MLD38_024816</name>
</gene>
<accession>A0ACB9NW96</accession>
<dbReference type="EMBL" id="CM042886">
    <property type="protein sequence ID" value="KAI4339932.1"/>
    <property type="molecule type" value="Genomic_DNA"/>
</dbReference>
<comment type="caution">
    <text evidence="1">The sequence shown here is derived from an EMBL/GenBank/DDBJ whole genome shotgun (WGS) entry which is preliminary data.</text>
</comment>
<sequence length="343" mass="39046">MASTREASDERGSSSDRRKWRKVFETLVQTINKQQSQLAGLVKERSLLEDRLMFQHKRWESDVGSLKDQIFQMKGKLKVREMAKSFDLAKLDLALATKEKKSLLHKLKLEHAGKELKDLKNCLEIVSQKFSDSKNNEETNRESTSDGVLCRIPLLEDQVKRLRLEYDRLVEEGNSKASALLAEKKFVWSQYKILETDLCNKLKRKCEDVDLANEKISNVLASLEELQTRNGKKDDEIAKLKQKVVVMEDMLGKKNNQVGRLAQELDTLRKPMETPLTRRTSIRKGGVNVKKEPASSRCLLPNSSAKGAGRSSKRKEVTVICLDTPKLFSSSFKVPKLKASAVR</sequence>
<dbReference type="Proteomes" id="UP001057402">
    <property type="component" value="Chromosome 7"/>
</dbReference>
<evidence type="ECO:0000313" key="2">
    <source>
        <dbReference type="Proteomes" id="UP001057402"/>
    </source>
</evidence>
<reference evidence="2" key="1">
    <citation type="journal article" date="2023" name="Front. Plant Sci.">
        <title>Chromosomal-level genome assembly of Melastoma candidum provides insights into trichome evolution.</title>
        <authorList>
            <person name="Zhong Y."/>
            <person name="Wu W."/>
            <person name="Sun C."/>
            <person name="Zou P."/>
            <person name="Liu Y."/>
            <person name="Dai S."/>
            <person name="Zhou R."/>
        </authorList>
    </citation>
    <scope>NUCLEOTIDE SEQUENCE [LARGE SCALE GENOMIC DNA]</scope>
</reference>
<organism evidence="1 2">
    <name type="scientific">Melastoma candidum</name>
    <dbReference type="NCBI Taxonomy" id="119954"/>
    <lineage>
        <taxon>Eukaryota</taxon>
        <taxon>Viridiplantae</taxon>
        <taxon>Streptophyta</taxon>
        <taxon>Embryophyta</taxon>
        <taxon>Tracheophyta</taxon>
        <taxon>Spermatophyta</taxon>
        <taxon>Magnoliopsida</taxon>
        <taxon>eudicotyledons</taxon>
        <taxon>Gunneridae</taxon>
        <taxon>Pentapetalae</taxon>
        <taxon>rosids</taxon>
        <taxon>malvids</taxon>
        <taxon>Myrtales</taxon>
        <taxon>Melastomataceae</taxon>
        <taxon>Melastomatoideae</taxon>
        <taxon>Melastomateae</taxon>
        <taxon>Melastoma</taxon>
    </lineage>
</organism>
<proteinExistence type="predicted"/>
<name>A0ACB9NW96_9MYRT</name>
<protein>
    <submittedName>
        <fullName evidence="1">Uncharacterized protein</fullName>
    </submittedName>
</protein>
<evidence type="ECO:0000313" key="1">
    <source>
        <dbReference type="EMBL" id="KAI4339932.1"/>
    </source>
</evidence>